<dbReference type="OrthoDB" id="3233357at2"/>
<dbReference type="eggNOG" id="COG1605">
    <property type="taxonomic scope" value="Bacteria"/>
</dbReference>
<dbReference type="Pfam" id="PF01817">
    <property type="entry name" value="CM_2"/>
    <property type="match status" value="1"/>
</dbReference>
<gene>
    <name evidence="3" type="ORF">RF007C_10740</name>
</gene>
<dbReference type="Gene3D" id="1.20.59.10">
    <property type="entry name" value="Chorismate mutase"/>
    <property type="match status" value="1"/>
</dbReference>
<evidence type="ECO:0000256" key="1">
    <source>
        <dbReference type="ARBA" id="ARBA00023235"/>
    </source>
</evidence>
<dbReference type="EMBL" id="ATAX01000008">
    <property type="protein sequence ID" value="EWM54806.1"/>
    <property type="molecule type" value="Genomic_DNA"/>
</dbReference>
<dbReference type="SMART" id="SM00830">
    <property type="entry name" value="CM_2"/>
    <property type="match status" value="1"/>
</dbReference>
<dbReference type="GO" id="GO:0009697">
    <property type="term" value="P:salicylic acid biosynthetic process"/>
    <property type="evidence" value="ECO:0007669"/>
    <property type="project" value="TreeGrafter"/>
</dbReference>
<dbReference type="RefSeq" id="WP_037296794.1">
    <property type="nucleotide sequence ID" value="NZ_ATAX01000008.1"/>
</dbReference>
<keyword evidence="1" id="KW-0413">Isomerase</keyword>
<comment type="caution">
    <text evidence="3">The sequence shown here is derived from an EMBL/GenBank/DDBJ whole genome shotgun (WGS) entry which is preliminary data.</text>
</comment>
<dbReference type="InterPro" id="IPR002701">
    <property type="entry name" value="CM_II_prokaryot"/>
</dbReference>
<dbReference type="GO" id="GO:0004106">
    <property type="term" value="F:chorismate mutase activity"/>
    <property type="evidence" value="ECO:0007669"/>
    <property type="project" value="InterPro"/>
</dbReference>
<dbReference type="Proteomes" id="UP000019365">
    <property type="component" value="Unassembled WGS sequence"/>
</dbReference>
<evidence type="ECO:0000259" key="2">
    <source>
        <dbReference type="PROSITE" id="PS51168"/>
    </source>
</evidence>
<sequence length="97" mass="11018">MKCTSLEEVRANIDRIDDDIIKLMAERTEYVRQAAEFKKDESGVKAPDRVKAVLERVGEKARKYGAPSDIAVTVYKYMIEGFISLEMDKFNSGGRKP</sequence>
<feature type="domain" description="Chorismate mutase" evidence="2">
    <location>
        <begin position="1"/>
        <end position="90"/>
    </location>
</feature>
<name>W7UHX3_RUMFL</name>
<dbReference type="InterPro" id="IPR036979">
    <property type="entry name" value="CM_dom_sf"/>
</dbReference>
<dbReference type="InterPro" id="IPR036263">
    <property type="entry name" value="Chorismate_II_sf"/>
</dbReference>
<dbReference type="AlphaFoldDB" id="W7UHX3"/>
<accession>W7UHX3</accession>
<evidence type="ECO:0000313" key="4">
    <source>
        <dbReference type="Proteomes" id="UP000019365"/>
    </source>
</evidence>
<evidence type="ECO:0000313" key="3">
    <source>
        <dbReference type="EMBL" id="EWM54806.1"/>
    </source>
</evidence>
<keyword evidence="4" id="KW-1185">Reference proteome</keyword>
<protein>
    <recommendedName>
        <fullName evidence="2">Chorismate mutase domain-containing protein</fullName>
    </recommendedName>
</protein>
<dbReference type="GO" id="GO:0046417">
    <property type="term" value="P:chorismate metabolic process"/>
    <property type="evidence" value="ECO:0007669"/>
    <property type="project" value="InterPro"/>
</dbReference>
<dbReference type="PANTHER" id="PTHR38041">
    <property type="entry name" value="CHORISMATE MUTASE"/>
    <property type="match status" value="1"/>
</dbReference>
<dbReference type="InterPro" id="IPR051331">
    <property type="entry name" value="Chorismate_mutase-related"/>
</dbReference>
<dbReference type="SUPFAM" id="SSF48600">
    <property type="entry name" value="Chorismate mutase II"/>
    <property type="match status" value="1"/>
</dbReference>
<organism evidence="3 4">
    <name type="scientific">Ruminococcus flavefaciens 007c</name>
    <dbReference type="NCBI Taxonomy" id="1341157"/>
    <lineage>
        <taxon>Bacteria</taxon>
        <taxon>Bacillati</taxon>
        <taxon>Bacillota</taxon>
        <taxon>Clostridia</taxon>
        <taxon>Eubacteriales</taxon>
        <taxon>Oscillospiraceae</taxon>
        <taxon>Ruminococcus</taxon>
    </lineage>
</organism>
<dbReference type="PANTHER" id="PTHR38041:SF1">
    <property type="entry name" value="CHORISMATE MUTASE"/>
    <property type="match status" value="1"/>
</dbReference>
<proteinExistence type="predicted"/>
<dbReference type="PROSITE" id="PS51168">
    <property type="entry name" value="CHORISMATE_MUT_2"/>
    <property type="match status" value="1"/>
</dbReference>
<reference evidence="3 4" key="1">
    <citation type="journal article" date="2014" name="PLoS ONE">
        <title>Rumen cellulosomics: divergent fiber-degrading strategies revealed by comparative genome-wide analysis of six ruminococcal strains.</title>
        <authorList>
            <person name="Dassa B."/>
            <person name="Borovok I."/>
            <person name="Ruimy-Israeli V."/>
            <person name="Lamed R."/>
            <person name="Flint H.J."/>
            <person name="Duncan S.H."/>
            <person name="Henrissat B."/>
            <person name="Coutinho P."/>
            <person name="Morrison M."/>
            <person name="Mosoni P."/>
            <person name="Yeoman C.J."/>
            <person name="White B.A."/>
            <person name="Bayer E.A."/>
        </authorList>
    </citation>
    <scope>NUCLEOTIDE SEQUENCE [LARGE SCALE GENOMIC DNA]</scope>
    <source>
        <strain evidence="3 4">007c</strain>
    </source>
</reference>
<dbReference type="PATRIC" id="fig|1341157.4.peg.423"/>